<organism evidence="1 2">
    <name type="scientific">Mucor saturninus</name>
    <dbReference type="NCBI Taxonomy" id="64648"/>
    <lineage>
        <taxon>Eukaryota</taxon>
        <taxon>Fungi</taxon>
        <taxon>Fungi incertae sedis</taxon>
        <taxon>Mucoromycota</taxon>
        <taxon>Mucoromycotina</taxon>
        <taxon>Mucoromycetes</taxon>
        <taxon>Mucorales</taxon>
        <taxon>Mucorineae</taxon>
        <taxon>Mucoraceae</taxon>
        <taxon>Mucor</taxon>
    </lineage>
</organism>
<gene>
    <name evidence="1" type="ORF">INT47_009150</name>
</gene>
<keyword evidence="2" id="KW-1185">Reference proteome</keyword>
<dbReference type="EMBL" id="JAEPRD010000003">
    <property type="protein sequence ID" value="KAG2213476.1"/>
    <property type="molecule type" value="Genomic_DNA"/>
</dbReference>
<sequence length="310" mass="35697">MKNTSLLLGNYGIHPFKIYTINNKNYYGLHDINHIFLNGKLNTEAKVLAQFFQSNPTDFILCHRHECNDDILVMTSTLVQIARLFNMYFLAELSKLSVTQIIGHVAEPLLNIIRCDGWQSATHFDPIVERDLSFESLNGSEWIFTPLAQKEEPKIRSPRASQRQKAATDRPQSKQALLYQWLSSNIEMNYASEVKRQQQAIIETRQRQAAFVIPTVKAMPNKRQKNTRNHHYQNIAGIIHDDTFPPSPPSVLTKKRKHGVYQEYNLNLLAEQATQMRGLPISPEISPSPPPFYHQQRLPSIKVMLSELHK</sequence>
<evidence type="ECO:0000313" key="2">
    <source>
        <dbReference type="Proteomes" id="UP000603453"/>
    </source>
</evidence>
<reference evidence="1" key="1">
    <citation type="submission" date="2020-12" db="EMBL/GenBank/DDBJ databases">
        <title>Metabolic potential, ecology and presence of endohyphal bacteria is reflected in genomic diversity of Mucoromycotina.</title>
        <authorList>
            <person name="Muszewska A."/>
            <person name="Okrasinska A."/>
            <person name="Steczkiewicz K."/>
            <person name="Drgas O."/>
            <person name="Orlowska M."/>
            <person name="Perlinska-Lenart U."/>
            <person name="Aleksandrzak-Piekarczyk T."/>
            <person name="Szatraj K."/>
            <person name="Zielenkiewicz U."/>
            <person name="Pilsyk S."/>
            <person name="Malc E."/>
            <person name="Mieczkowski P."/>
            <person name="Kruszewska J.S."/>
            <person name="Biernat P."/>
            <person name="Pawlowska J."/>
        </authorList>
    </citation>
    <scope>NUCLEOTIDE SEQUENCE</scope>
    <source>
        <strain evidence="1">WA0000017839</strain>
    </source>
</reference>
<dbReference type="OrthoDB" id="2218707at2759"/>
<dbReference type="Proteomes" id="UP000603453">
    <property type="component" value="Unassembled WGS sequence"/>
</dbReference>
<name>A0A8H7RLS3_9FUNG</name>
<protein>
    <submittedName>
        <fullName evidence="1">Uncharacterized protein</fullName>
    </submittedName>
</protein>
<evidence type="ECO:0000313" key="1">
    <source>
        <dbReference type="EMBL" id="KAG2213476.1"/>
    </source>
</evidence>
<dbReference type="AlphaFoldDB" id="A0A8H7RLS3"/>
<accession>A0A8H7RLS3</accession>
<proteinExistence type="predicted"/>
<comment type="caution">
    <text evidence="1">The sequence shown here is derived from an EMBL/GenBank/DDBJ whole genome shotgun (WGS) entry which is preliminary data.</text>
</comment>